<reference evidence="1" key="1">
    <citation type="submission" date="2020-06" db="EMBL/GenBank/DDBJ databases">
        <authorList>
            <person name="Li T."/>
            <person name="Hu X."/>
            <person name="Zhang T."/>
            <person name="Song X."/>
            <person name="Zhang H."/>
            <person name="Dai N."/>
            <person name="Sheng W."/>
            <person name="Hou X."/>
            <person name="Wei L."/>
        </authorList>
    </citation>
    <scope>NUCLEOTIDE SEQUENCE</scope>
    <source>
        <strain evidence="1">KEN1</strain>
        <tissue evidence="1">Leaf</tissue>
    </source>
</reference>
<organism evidence="1">
    <name type="scientific">Sesamum latifolium</name>
    <dbReference type="NCBI Taxonomy" id="2727402"/>
    <lineage>
        <taxon>Eukaryota</taxon>
        <taxon>Viridiplantae</taxon>
        <taxon>Streptophyta</taxon>
        <taxon>Embryophyta</taxon>
        <taxon>Tracheophyta</taxon>
        <taxon>Spermatophyta</taxon>
        <taxon>Magnoliopsida</taxon>
        <taxon>eudicotyledons</taxon>
        <taxon>Gunneridae</taxon>
        <taxon>Pentapetalae</taxon>
        <taxon>asterids</taxon>
        <taxon>lamiids</taxon>
        <taxon>Lamiales</taxon>
        <taxon>Pedaliaceae</taxon>
        <taxon>Sesamum</taxon>
    </lineage>
</organism>
<sequence length="82" mass="8794">MSKQWMTRELLKAPALGSKRGVSTGAGKEITSGMTPACKALSAPESSIGGTLKEGKLLKLGEELATKVRESLRGLKRDTFRF</sequence>
<dbReference type="AlphaFoldDB" id="A0AAW2XRA8"/>
<reference evidence="1" key="2">
    <citation type="journal article" date="2024" name="Plant">
        <title>Genomic evolution and insights into agronomic trait innovations of Sesamum species.</title>
        <authorList>
            <person name="Miao H."/>
            <person name="Wang L."/>
            <person name="Qu L."/>
            <person name="Liu H."/>
            <person name="Sun Y."/>
            <person name="Le M."/>
            <person name="Wang Q."/>
            <person name="Wei S."/>
            <person name="Zheng Y."/>
            <person name="Lin W."/>
            <person name="Duan Y."/>
            <person name="Cao H."/>
            <person name="Xiong S."/>
            <person name="Wang X."/>
            <person name="Wei L."/>
            <person name="Li C."/>
            <person name="Ma Q."/>
            <person name="Ju M."/>
            <person name="Zhao R."/>
            <person name="Li G."/>
            <person name="Mu C."/>
            <person name="Tian Q."/>
            <person name="Mei H."/>
            <person name="Zhang T."/>
            <person name="Gao T."/>
            <person name="Zhang H."/>
        </authorList>
    </citation>
    <scope>NUCLEOTIDE SEQUENCE</scope>
    <source>
        <strain evidence="1">KEN1</strain>
    </source>
</reference>
<accession>A0AAW2XRA8</accession>
<proteinExistence type="predicted"/>
<name>A0AAW2XRA8_9LAMI</name>
<comment type="caution">
    <text evidence="1">The sequence shown here is derived from an EMBL/GenBank/DDBJ whole genome shotgun (WGS) entry which is preliminary data.</text>
</comment>
<evidence type="ECO:0000313" key="1">
    <source>
        <dbReference type="EMBL" id="KAL0454811.1"/>
    </source>
</evidence>
<protein>
    <submittedName>
        <fullName evidence="1">Uncharacterized protein</fullName>
    </submittedName>
</protein>
<gene>
    <name evidence="1" type="ORF">Slati_0820300</name>
</gene>
<dbReference type="EMBL" id="JACGWN010000003">
    <property type="protein sequence ID" value="KAL0454811.1"/>
    <property type="molecule type" value="Genomic_DNA"/>
</dbReference>